<dbReference type="PROSITE" id="PS51192">
    <property type="entry name" value="HELICASE_ATP_BIND_1"/>
    <property type="match status" value="1"/>
</dbReference>
<dbReference type="PROSITE" id="PS51194">
    <property type="entry name" value="HELICASE_CTER"/>
    <property type="match status" value="1"/>
</dbReference>
<feature type="compositionally biased region" description="Low complexity" evidence="7">
    <location>
        <begin position="42"/>
        <end position="53"/>
    </location>
</feature>
<evidence type="ECO:0000259" key="8">
    <source>
        <dbReference type="PROSITE" id="PS51192"/>
    </source>
</evidence>
<evidence type="ECO:0000256" key="2">
    <source>
        <dbReference type="ARBA" id="ARBA00022801"/>
    </source>
</evidence>
<reference evidence="11" key="1">
    <citation type="submission" date="2013-10" db="EMBL/GenBank/DDBJ databases">
        <title>Genomic analysis of the causative agents of coccidiosis in chickens.</title>
        <authorList>
            <person name="Reid A.J."/>
            <person name="Blake D."/>
            <person name="Billington K."/>
            <person name="Browne H."/>
            <person name="Dunn M."/>
            <person name="Hung S."/>
            <person name="Kawahara F."/>
            <person name="Miranda-Saavedra D."/>
            <person name="Mourier T."/>
            <person name="Nagra H."/>
            <person name="Otto T.D."/>
            <person name="Rawlings N."/>
            <person name="Sanchez A."/>
            <person name="Sanders M."/>
            <person name="Subramaniam C."/>
            <person name="Tay Y."/>
            <person name="Dear P."/>
            <person name="Doerig C."/>
            <person name="Gruber A."/>
            <person name="Parkinson J."/>
            <person name="Shirley M."/>
            <person name="Wan K.L."/>
            <person name="Berriman M."/>
            <person name="Tomley F."/>
            <person name="Pain A."/>
        </authorList>
    </citation>
    <scope>NUCLEOTIDE SEQUENCE [LARGE SCALE GENOMIC DNA]</scope>
    <source>
        <strain evidence="11">Houghton</strain>
    </source>
</reference>
<dbReference type="SMART" id="SM00487">
    <property type="entry name" value="DEXDc"/>
    <property type="match status" value="1"/>
</dbReference>
<feature type="coiled-coil region" evidence="6">
    <location>
        <begin position="512"/>
        <end position="559"/>
    </location>
</feature>
<keyword evidence="4" id="KW-0067">ATP-binding</keyword>
<dbReference type="InterPro" id="IPR000629">
    <property type="entry name" value="RNA-helicase_DEAD-box_CS"/>
</dbReference>
<keyword evidence="1" id="KW-0547">Nucleotide-binding</keyword>
<dbReference type="SMART" id="SM00490">
    <property type="entry name" value="HELICc"/>
    <property type="match status" value="1"/>
</dbReference>
<dbReference type="PANTHER" id="PTHR47959:SF1">
    <property type="entry name" value="ATP-DEPENDENT RNA HELICASE DBPA"/>
    <property type="match status" value="1"/>
</dbReference>
<evidence type="ECO:0000313" key="11">
    <source>
        <dbReference type="EMBL" id="CDJ42756.1"/>
    </source>
</evidence>
<feature type="compositionally biased region" description="Basic and acidic residues" evidence="7">
    <location>
        <begin position="706"/>
        <end position="718"/>
    </location>
</feature>
<feature type="region of interest" description="Disordered" evidence="7">
    <location>
        <begin position="614"/>
        <end position="842"/>
    </location>
</feature>
<sequence>MGSRKRSTVGAPQARRAPQSSEMGKRVFSASESDSEDDILLQKKQQQNAAAGEGELELSDGCLDEDGESTEEDAPEGPGDPEGPVSADSSEDDSLRKQQKKQQKGSSSRAPQSSSNVLLDVETNWADLYLSRPLLKALDALGYAHPSFVQSAAIPAALRGRDLLVNAQTGSGKTAAFLLPLLERLLQSPGVRARKMTPTGPVGGLRGSKGLVLLPTRELAMQCYQLLQDLCKFAPITSTLAVGGVTLSQQETALRMQPDIVVATPGRIIDLLLNSISIHLELLEVVVLDEADRLLELGFRDQILQVLRHCHRGRQTMLFSATLSASISSLALLALQSPLHITCEPRGSSSSSGINSSKKPQQQLPENLQQQFVELQGEEQRLPALVHLVRTAFKHRVIVFFGTKKAAHEAFLLFSFLGLSAAELHGDLTQQMRADSLAKFEEGTADILLASELASRGLDVAEVSAVINFSPPKDVERYVHSVGRTARMGRHGTAATLYNKNSSERLAIKRLLAALGARNKQQQKQKQQVLRRRIDSANLEAIHKELRGLEGALQKKRQEETLEREMRLAEIFIAKANNIQQHADEIYSRPHREWFVSAGDKRKLQEASRIDAEARALISNSSSTDSKEATKDTKQKQKHRQQQQQDTTESDSSDAADSSSGGEEEEESEEELPEWATAESVGSEEEEEDLEGAEKTSSSEPKALVKVKEIKVTKEQKARLQQQQQQLQKKEKKHQTMTPRQKERMQEFRMAKAAARSVKKNARPQRLRIDTEVDEDYLGGSRRPRSRKPQKKKRRREEIERSSGNNSKVSGVDKSVGPAQKKRRGTPVGSGSFKSKKRYKRR</sequence>
<feature type="compositionally biased region" description="Basic residues" evidence="7">
    <location>
        <begin position="757"/>
        <end position="766"/>
    </location>
</feature>
<evidence type="ECO:0000259" key="10">
    <source>
        <dbReference type="PROSITE" id="PS51195"/>
    </source>
</evidence>
<evidence type="ECO:0000256" key="6">
    <source>
        <dbReference type="SAM" id="Coils"/>
    </source>
</evidence>
<keyword evidence="2" id="KW-0378">Hydrolase</keyword>
<dbReference type="InterPro" id="IPR050079">
    <property type="entry name" value="DEAD_box_RNA_helicase"/>
</dbReference>
<dbReference type="PANTHER" id="PTHR47959">
    <property type="entry name" value="ATP-DEPENDENT RNA HELICASE RHLE-RELATED"/>
    <property type="match status" value="1"/>
</dbReference>
<evidence type="ECO:0000256" key="1">
    <source>
        <dbReference type="ARBA" id="ARBA00022741"/>
    </source>
</evidence>
<dbReference type="Gene3D" id="3.40.50.300">
    <property type="entry name" value="P-loop containing nucleotide triphosphate hydrolases"/>
    <property type="match status" value="2"/>
</dbReference>
<feature type="compositionally biased region" description="Basic residues" evidence="7">
    <location>
        <begin position="782"/>
        <end position="795"/>
    </location>
</feature>
<dbReference type="RefSeq" id="XP_013233506.1">
    <property type="nucleotide sequence ID" value="XM_013378052.1"/>
</dbReference>
<keyword evidence="12" id="KW-1185">Reference proteome</keyword>
<dbReference type="VEuPathDB" id="ToxoDB:ETH2_1514100"/>
<protein>
    <submittedName>
        <fullName evidence="11">DEAD/DEAH box RNA helicase, putative</fullName>
    </submittedName>
</protein>
<feature type="compositionally biased region" description="Basic and acidic residues" evidence="7">
    <location>
        <begin position="740"/>
        <end position="750"/>
    </location>
</feature>
<feature type="region of interest" description="Disordered" evidence="7">
    <location>
        <begin position="1"/>
        <end position="115"/>
    </location>
</feature>
<proteinExistence type="predicted"/>
<dbReference type="InterPro" id="IPR001650">
    <property type="entry name" value="Helicase_C-like"/>
</dbReference>
<dbReference type="AlphaFoldDB" id="U6KXQ5"/>
<evidence type="ECO:0000256" key="3">
    <source>
        <dbReference type="ARBA" id="ARBA00022806"/>
    </source>
</evidence>
<dbReference type="InterPro" id="IPR027417">
    <property type="entry name" value="P-loop_NTPase"/>
</dbReference>
<dbReference type="Pfam" id="PF00271">
    <property type="entry name" value="Helicase_C"/>
    <property type="match status" value="1"/>
</dbReference>
<dbReference type="OrthoDB" id="10259843at2759"/>
<dbReference type="GO" id="GO:0016787">
    <property type="term" value="F:hydrolase activity"/>
    <property type="evidence" value="ECO:0007669"/>
    <property type="project" value="UniProtKB-KW"/>
</dbReference>
<feature type="domain" description="Helicase ATP-binding" evidence="8">
    <location>
        <begin position="154"/>
        <end position="341"/>
    </location>
</feature>
<dbReference type="Pfam" id="PF00270">
    <property type="entry name" value="DEAD"/>
    <property type="match status" value="1"/>
</dbReference>
<feature type="compositionally biased region" description="Basic and acidic residues" evidence="7">
    <location>
        <begin position="625"/>
        <end position="635"/>
    </location>
</feature>
<dbReference type="OMA" id="TNINEHA"/>
<reference evidence="11" key="2">
    <citation type="submission" date="2013-10" db="EMBL/GenBank/DDBJ databases">
        <authorList>
            <person name="Aslett M."/>
        </authorList>
    </citation>
    <scope>NUCLEOTIDE SEQUENCE [LARGE SCALE GENOMIC DNA]</scope>
    <source>
        <strain evidence="11">Houghton</strain>
    </source>
</reference>
<dbReference type="GO" id="GO:0005829">
    <property type="term" value="C:cytosol"/>
    <property type="evidence" value="ECO:0007669"/>
    <property type="project" value="TreeGrafter"/>
</dbReference>
<feature type="compositionally biased region" description="Acidic residues" evidence="7">
    <location>
        <begin position="662"/>
        <end position="673"/>
    </location>
</feature>
<dbReference type="PROSITE" id="PS51195">
    <property type="entry name" value="Q_MOTIF"/>
    <property type="match status" value="1"/>
</dbReference>
<evidence type="ECO:0000256" key="4">
    <source>
        <dbReference type="ARBA" id="ARBA00022840"/>
    </source>
</evidence>
<accession>U6KXQ5</accession>
<gene>
    <name evidence="11" type="ORF">ETH_00031950</name>
</gene>
<evidence type="ECO:0000256" key="5">
    <source>
        <dbReference type="PROSITE-ProRule" id="PRU00552"/>
    </source>
</evidence>
<evidence type="ECO:0000313" key="12">
    <source>
        <dbReference type="Proteomes" id="UP000030747"/>
    </source>
</evidence>
<dbReference type="PROSITE" id="PS00039">
    <property type="entry name" value="DEAD_ATP_HELICASE"/>
    <property type="match status" value="1"/>
</dbReference>
<dbReference type="InterPro" id="IPR011545">
    <property type="entry name" value="DEAD/DEAH_box_helicase_dom"/>
</dbReference>
<feature type="compositionally biased region" description="Acidic residues" evidence="7">
    <location>
        <begin position="54"/>
        <end position="75"/>
    </location>
</feature>
<dbReference type="VEuPathDB" id="ToxoDB:ETH_00031950"/>
<feature type="compositionally biased region" description="Polar residues" evidence="7">
    <location>
        <begin position="105"/>
        <end position="115"/>
    </location>
</feature>
<keyword evidence="6" id="KW-0175">Coiled coil</keyword>
<name>U6KXQ5_EIMTE</name>
<dbReference type="EMBL" id="HG675735">
    <property type="protein sequence ID" value="CDJ42756.1"/>
    <property type="molecule type" value="Genomic_DNA"/>
</dbReference>
<dbReference type="InterPro" id="IPR014001">
    <property type="entry name" value="Helicase_ATP-bd"/>
</dbReference>
<feature type="domain" description="Helicase C-terminal" evidence="9">
    <location>
        <begin position="367"/>
        <end position="550"/>
    </location>
</feature>
<dbReference type="GO" id="GO:0005524">
    <property type="term" value="F:ATP binding"/>
    <property type="evidence" value="ECO:0007669"/>
    <property type="project" value="UniProtKB-KW"/>
</dbReference>
<organism evidence="11 12">
    <name type="scientific">Eimeria tenella</name>
    <name type="common">Coccidian parasite</name>
    <dbReference type="NCBI Taxonomy" id="5802"/>
    <lineage>
        <taxon>Eukaryota</taxon>
        <taxon>Sar</taxon>
        <taxon>Alveolata</taxon>
        <taxon>Apicomplexa</taxon>
        <taxon>Conoidasida</taxon>
        <taxon>Coccidia</taxon>
        <taxon>Eucoccidiorida</taxon>
        <taxon>Eimeriorina</taxon>
        <taxon>Eimeriidae</taxon>
        <taxon>Eimeria</taxon>
    </lineage>
</organism>
<dbReference type="GO" id="GO:0003676">
    <property type="term" value="F:nucleic acid binding"/>
    <property type="evidence" value="ECO:0007669"/>
    <property type="project" value="InterPro"/>
</dbReference>
<dbReference type="SUPFAM" id="SSF52540">
    <property type="entry name" value="P-loop containing nucleoside triphosphate hydrolases"/>
    <property type="match status" value="2"/>
</dbReference>
<dbReference type="Proteomes" id="UP000030747">
    <property type="component" value="Unassembled WGS sequence"/>
</dbReference>
<feature type="short sequence motif" description="Q motif" evidence="5">
    <location>
        <begin position="123"/>
        <end position="151"/>
    </location>
</feature>
<keyword evidence="3 11" id="KW-0347">Helicase</keyword>
<feature type="compositionally biased region" description="Acidic residues" evidence="7">
    <location>
        <begin position="682"/>
        <end position="691"/>
    </location>
</feature>
<evidence type="ECO:0000256" key="7">
    <source>
        <dbReference type="SAM" id="MobiDB-lite"/>
    </source>
</evidence>
<dbReference type="InterPro" id="IPR014014">
    <property type="entry name" value="RNA_helicase_DEAD_Q_motif"/>
</dbReference>
<evidence type="ECO:0000259" key="9">
    <source>
        <dbReference type="PROSITE" id="PS51194"/>
    </source>
</evidence>
<dbReference type="GO" id="GO:0003724">
    <property type="term" value="F:RNA helicase activity"/>
    <property type="evidence" value="ECO:0007669"/>
    <property type="project" value="InterPro"/>
</dbReference>
<dbReference type="GeneID" id="25255456"/>
<feature type="domain" description="DEAD-box RNA helicase Q" evidence="10">
    <location>
        <begin position="123"/>
        <end position="151"/>
    </location>
</feature>
<dbReference type="CDD" id="cd18787">
    <property type="entry name" value="SF2_C_DEAD"/>
    <property type="match status" value="1"/>
</dbReference>